<dbReference type="PANTHER" id="PTHR34154">
    <property type="entry name" value="ALKALI-SENSITIVE LINKAGE PROTEIN 1"/>
    <property type="match status" value="1"/>
</dbReference>
<sequence length="713" mass="79353">MRNLLKLIVFLFTFYGFSQTNPCGTILNDTFDEAGALPTEWTEYNTTGSATFASGKLKFEHSTDQPSAYRTFNAISNKVTLSFDVSASRSYASCQVNLISETGQYLATLDVGSKSASIQYATTILEGVPGGFTNGSPEITLQTNTFYAINANINFTTKTIDYYVDGVLMAADVPFLEPANNIAKVDIQSLFMYNDNGQFQFDNIYFLSVDENRLNLMSSVSVSETLLSAVSIGVNYGQYPQTAVATFQTVLNEVKTVLANCEATSAAVDQALADLQAAKVVFEATKKDDPVLKIYSEYDFSGDMHEIYCGFYNGTLAAYDNWAVSFTLDKGYMATFAEDVNGTGVSKVYVAADHDLRINLPAELQKKASFIRVSPWRDVHKKGLAGGGTDVAVALNNSWYYNWSNTGENLGEIEFVPNQWSGGSISKSVSLGERMDISHHMAFNEPDNDDQSNMTTDKAIEKYELLLASGLRLGSPANTDGAKGATWRNEFMEKAEAKGLRVDYIVVHYYKKTSPANFYNWLKAIHDKWQRPIWIKEFNYGAPWVSNKPADIQASSDGLESYINMLDDTSFVERYSVFTWQPDNAERFTFFTVRRPIELNVSGIMYRDHVSPVAYTQEVYEQGVNLAVTSFEKSNIRLYPNPITGKELTINYAASSITNNVVVKIFNVYGKEVFKKTNTPKQIDVSSLSNGVYLVQMISGDKKINKKIIITNQ</sequence>
<dbReference type="SUPFAM" id="SSF51445">
    <property type="entry name" value="(Trans)glycosidases"/>
    <property type="match status" value="1"/>
</dbReference>
<dbReference type="EMBL" id="JAUFQH010000003">
    <property type="protein sequence ID" value="MDN3618124.1"/>
    <property type="molecule type" value="Genomic_DNA"/>
</dbReference>
<organism evidence="4 5">
    <name type="scientific">Polaribacter sejongensis</name>
    <dbReference type="NCBI Taxonomy" id="985043"/>
    <lineage>
        <taxon>Bacteria</taxon>
        <taxon>Pseudomonadati</taxon>
        <taxon>Bacteroidota</taxon>
        <taxon>Flavobacteriia</taxon>
        <taxon>Flavobacteriales</taxon>
        <taxon>Flavobacteriaceae</taxon>
    </lineage>
</organism>
<proteinExistence type="predicted"/>
<dbReference type="Proteomes" id="UP001228636">
    <property type="component" value="Unassembled WGS sequence"/>
</dbReference>
<dbReference type="RefSeq" id="WP_261972173.1">
    <property type="nucleotide sequence ID" value="NZ_CP103460.1"/>
</dbReference>
<feature type="domain" description="Asl1-like glycosyl hydrolase catalytic" evidence="2">
    <location>
        <begin position="396"/>
        <end position="581"/>
    </location>
</feature>
<comment type="caution">
    <text evidence="4">The sequence shown here is derived from an EMBL/GenBank/DDBJ whole genome shotgun (WGS) entry which is preliminary data.</text>
</comment>
<dbReference type="InterPro" id="IPR053183">
    <property type="entry name" value="ASL1"/>
</dbReference>
<evidence type="ECO:0000256" key="1">
    <source>
        <dbReference type="ARBA" id="ARBA00022729"/>
    </source>
</evidence>
<keyword evidence="1" id="KW-0732">Signal</keyword>
<gene>
    <name evidence="4" type="ORF">QWY81_01505</name>
</gene>
<dbReference type="Pfam" id="PF18962">
    <property type="entry name" value="Por_Secre_tail"/>
    <property type="match status" value="1"/>
</dbReference>
<evidence type="ECO:0000313" key="4">
    <source>
        <dbReference type="EMBL" id="MDN3618124.1"/>
    </source>
</evidence>
<evidence type="ECO:0000259" key="3">
    <source>
        <dbReference type="Pfam" id="PF18962"/>
    </source>
</evidence>
<dbReference type="Pfam" id="PF11790">
    <property type="entry name" value="Glyco_hydro_cc"/>
    <property type="match status" value="1"/>
</dbReference>
<dbReference type="Gene3D" id="3.20.20.80">
    <property type="entry name" value="Glycosidases"/>
    <property type="match status" value="1"/>
</dbReference>
<dbReference type="AlphaFoldDB" id="A0AAJ1QTR7"/>
<reference evidence="4 5" key="1">
    <citation type="journal article" date="2014" name="Int. J. Syst. Evol. Microbiol.">
        <title>Complete genome sequence of Corynebacterium casei LMG S-19264T (=DSM 44701T), isolated from a smear-ripened cheese.</title>
        <authorList>
            <consortium name="US DOE Joint Genome Institute (JGI-PGF)"/>
            <person name="Walter F."/>
            <person name="Albersmeier A."/>
            <person name="Kalinowski J."/>
            <person name="Ruckert C."/>
        </authorList>
    </citation>
    <scope>NUCLEOTIDE SEQUENCE [LARGE SCALE GENOMIC DNA]</scope>
    <source>
        <strain evidence="4 5">CECT 8670</strain>
    </source>
</reference>
<dbReference type="PANTHER" id="PTHR34154:SF3">
    <property type="entry name" value="ALKALI-SENSITIVE LINKAGE PROTEIN 1"/>
    <property type="match status" value="1"/>
</dbReference>
<accession>A0AAJ1QTR7</accession>
<dbReference type="InterPro" id="IPR026444">
    <property type="entry name" value="Secre_tail"/>
</dbReference>
<feature type="domain" description="Secretion system C-terminal sorting" evidence="3">
    <location>
        <begin position="638"/>
        <end position="710"/>
    </location>
</feature>
<evidence type="ECO:0000313" key="5">
    <source>
        <dbReference type="Proteomes" id="UP001228636"/>
    </source>
</evidence>
<evidence type="ECO:0000259" key="2">
    <source>
        <dbReference type="Pfam" id="PF11790"/>
    </source>
</evidence>
<name>A0AAJ1QTR7_9FLAO</name>
<dbReference type="InterPro" id="IPR017853">
    <property type="entry name" value="GH"/>
</dbReference>
<dbReference type="NCBIfam" id="TIGR04183">
    <property type="entry name" value="Por_Secre_tail"/>
    <property type="match status" value="1"/>
</dbReference>
<protein>
    <submittedName>
        <fullName evidence="4">Glycosyl hydrolase</fullName>
    </submittedName>
</protein>
<dbReference type="GO" id="GO:0016787">
    <property type="term" value="F:hydrolase activity"/>
    <property type="evidence" value="ECO:0007669"/>
    <property type="project" value="UniProtKB-KW"/>
</dbReference>
<keyword evidence="4" id="KW-0378">Hydrolase</keyword>
<dbReference type="Gene3D" id="1.20.1270.90">
    <property type="entry name" value="AF1782-like"/>
    <property type="match status" value="1"/>
</dbReference>
<dbReference type="Pfam" id="PF07554">
    <property type="entry name" value="FIVAR"/>
    <property type="match status" value="1"/>
</dbReference>
<dbReference type="InterPro" id="IPR024655">
    <property type="entry name" value="Asl1_glyco_hydro_catalytic"/>
</dbReference>
<dbReference type="GO" id="GO:0071966">
    <property type="term" value="P:fungal-type cell wall polysaccharide metabolic process"/>
    <property type="evidence" value="ECO:0007669"/>
    <property type="project" value="TreeGrafter"/>
</dbReference>